<reference evidence="2 3" key="1">
    <citation type="submission" date="2020-01" db="EMBL/GenBank/DDBJ databases">
        <authorList>
            <consortium name="DOE Joint Genome Institute"/>
            <person name="Haridas S."/>
            <person name="Albert R."/>
            <person name="Binder M."/>
            <person name="Bloem J."/>
            <person name="Labutti K."/>
            <person name="Salamov A."/>
            <person name="Andreopoulos B."/>
            <person name="Baker S.E."/>
            <person name="Barry K."/>
            <person name="Bills G."/>
            <person name="Bluhm B.H."/>
            <person name="Cannon C."/>
            <person name="Castanera R."/>
            <person name="Culley D.E."/>
            <person name="Daum C."/>
            <person name="Ezra D."/>
            <person name="Gonzalez J.B."/>
            <person name="Henrissat B."/>
            <person name="Kuo A."/>
            <person name="Liang C."/>
            <person name="Lipzen A."/>
            <person name="Lutzoni F."/>
            <person name="Magnuson J."/>
            <person name="Mondo S."/>
            <person name="Nolan M."/>
            <person name="Ohm R."/>
            <person name="Pangilinan J."/>
            <person name="Park H.-J.H."/>
            <person name="Ramirez L."/>
            <person name="Alfaro M."/>
            <person name="Sun H."/>
            <person name="Tritt A."/>
            <person name="Yoshinaga Y."/>
            <person name="Zwiers L.-H.L."/>
            <person name="Turgeon B.G."/>
            <person name="Goodwin S.B."/>
            <person name="Spatafora J.W."/>
            <person name="Crous P.W."/>
            <person name="Grigoriev I.V."/>
        </authorList>
    </citation>
    <scope>NUCLEOTIDE SEQUENCE [LARGE SCALE GENOMIC DNA]</scope>
    <source>
        <strain evidence="2 3">CBS 611.86</strain>
    </source>
</reference>
<keyword evidence="3" id="KW-1185">Reference proteome</keyword>
<proteinExistence type="predicted"/>
<sequence length="175" mass="18995">MENELYKGHRQSPGLSGPFGAASGHFSIFEDRINGDSNSGVDGVDAPDMLKKLVKKFAGSMKRDIQVTKNAIFGATTFWDATAENLVPNEVRDIPSAMQYKGGDPGVNDGWNHAITYVLGDGQWFVERPAAGLDEKFGELYQRIMRCWAGKSCACPKAPSSSSTRETTTPTSATR</sequence>
<protein>
    <submittedName>
        <fullName evidence="2">Uncharacterized protein</fullName>
    </submittedName>
</protein>
<evidence type="ECO:0000313" key="3">
    <source>
        <dbReference type="Proteomes" id="UP000481861"/>
    </source>
</evidence>
<name>A0A7C8IFV5_9PLEO</name>
<gene>
    <name evidence="2" type="ORF">BDV95DRAFT_25835</name>
</gene>
<feature type="region of interest" description="Disordered" evidence="1">
    <location>
        <begin position="153"/>
        <end position="175"/>
    </location>
</feature>
<dbReference type="EMBL" id="JAADJZ010000001">
    <property type="protein sequence ID" value="KAF2878589.1"/>
    <property type="molecule type" value="Genomic_DNA"/>
</dbReference>
<dbReference type="AlphaFoldDB" id="A0A7C8IFV5"/>
<organism evidence="2 3">
    <name type="scientific">Massariosphaeria phaeospora</name>
    <dbReference type="NCBI Taxonomy" id="100035"/>
    <lineage>
        <taxon>Eukaryota</taxon>
        <taxon>Fungi</taxon>
        <taxon>Dikarya</taxon>
        <taxon>Ascomycota</taxon>
        <taxon>Pezizomycotina</taxon>
        <taxon>Dothideomycetes</taxon>
        <taxon>Pleosporomycetidae</taxon>
        <taxon>Pleosporales</taxon>
        <taxon>Pleosporales incertae sedis</taxon>
        <taxon>Massariosphaeria</taxon>
    </lineage>
</organism>
<evidence type="ECO:0000256" key="1">
    <source>
        <dbReference type="SAM" id="MobiDB-lite"/>
    </source>
</evidence>
<dbReference type="Proteomes" id="UP000481861">
    <property type="component" value="Unassembled WGS sequence"/>
</dbReference>
<accession>A0A7C8IFV5</accession>
<evidence type="ECO:0000313" key="2">
    <source>
        <dbReference type="EMBL" id="KAF2878589.1"/>
    </source>
</evidence>
<comment type="caution">
    <text evidence="2">The sequence shown here is derived from an EMBL/GenBank/DDBJ whole genome shotgun (WGS) entry which is preliminary data.</text>
</comment>